<comment type="function">
    <text evidence="1">Multidrug efflux pump.</text>
</comment>
<evidence type="ECO:0000256" key="8">
    <source>
        <dbReference type="ARBA" id="ARBA00022692"/>
    </source>
</evidence>
<dbReference type="AlphaFoldDB" id="A0A1M7IX73"/>
<dbReference type="PANTHER" id="PTHR43298">
    <property type="entry name" value="MULTIDRUG RESISTANCE PROTEIN NORM-RELATED"/>
    <property type="match status" value="1"/>
</dbReference>
<evidence type="ECO:0000256" key="12">
    <source>
        <dbReference type="ARBA" id="ARBA00031636"/>
    </source>
</evidence>
<evidence type="ECO:0000256" key="11">
    <source>
        <dbReference type="ARBA" id="ARBA00023136"/>
    </source>
</evidence>
<evidence type="ECO:0000256" key="2">
    <source>
        <dbReference type="ARBA" id="ARBA00004651"/>
    </source>
</evidence>
<evidence type="ECO:0000256" key="1">
    <source>
        <dbReference type="ARBA" id="ARBA00003408"/>
    </source>
</evidence>
<feature type="transmembrane region" description="Helical" evidence="13">
    <location>
        <begin position="316"/>
        <end position="334"/>
    </location>
</feature>
<evidence type="ECO:0000313" key="14">
    <source>
        <dbReference type="EMBL" id="SHM44917.1"/>
    </source>
</evidence>
<evidence type="ECO:0000256" key="9">
    <source>
        <dbReference type="ARBA" id="ARBA00022989"/>
    </source>
</evidence>
<feature type="transmembrane region" description="Helical" evidence="13">
    <location>
        <begin position="12"/>
        <end position="31"/>
    </location>
</feature>
<dbReference type="GO" id="GO:0006811">
    <property type="term" value="P:monoatomic ion transport"/>
    <property type="evidence" value="ECO:0007669"/>
    <property type="project" value="UniProtKB-KW"/>
</dbReference>
<evidence type="ECO:0000256" key="4">
    <source>
        <dbReference type="ARBA" id="ARBA00020268"/>
    </source>
</evidence>
<evidence type="ECO:0000256" key="6">
    <source>
        <dbReference type="ARBA" id="ARBA00022449"/>
    </source>
</evidence>
<organism evidence="14 15">
    <name type="scientific">Anaerosporobacter mobilis DSM 15930</name>
    <dbReference type="NCBI Taxonomy" id="1120996"/>
    <lineage>
        <taxon>Bacteria</taxon>
        <taxon>Bacillati</taxon>
        <taxon>Bacillota</taxon>
        <taxon>Clostridia</taxon>
        <taxon>Lachnospirales</taxon>
        <taxon>Lachnospiraceae</taxon>
        <taxon>Anaerosporobacter</taxon>
    </lineage>
</organism>
<keyword evidence="8 13" id="KW-0812">Transmembrane</keyword>
<keyword evidence="9 13" id="KW-1133">Transmembrane helix</keyword>
<feature type="transmembrane region" description="Helical" evidence="13">
    <location>
        <begin position="96"/>
        <end position="114"/>
    </location>
</feature>
<feature type="transmembrane region" description="Helical" evidence="13">
    <location>
        <begin position="354"/>
        <end position="374"/>
    </location>
</feature>
<feature type="transmembrane region" description="Helical" evidence="13">
    <location>
        <begin position="51"/>
        <end position="75"/>
    </location>
</feature>
<dbReference type="GO" id="GO:0042910">
    <property type="term" value="F:xenobiotic transmembrane transporter activity"/>
    <property type="evidence" value="ECO:0007669"/>
    <property type="project" value="InterPro"/>
</dbReference>
<dbReference type="InterPro" id="IPR048279">
    <property type="entry name" value="MdtK-like"/>
</dbReference>
<comment type="subcellular location">
    <subcellularLocation>
        <location evidence="2">Cell membrane</location>
        <topology evidence="2">Multi-pass membrane protein</topology>
    </subcellularLocation>
</comment>
<keyword evidence="11 13" id="KW-0472">Membrane</keyword>
<evidence type="ECO:0000256" key="7">
    <source>
        <dbReference type="ARBA" id="ARBA00022475"/>
    </source>
</evidence>
<dbReference type="GO" id="GO:0015297">
    <property type="term" value="F:antiporter activity"/>
    <property type="evidence" value="ECO:0007669"/>
    <property type="project" value="UniProtKB-KW"/>
</dbReference>
<dbReference type="CDD" id="cd13138">
    <property type="entry name" value="MATE_yoeA_like"/>
    <property type="match status" value="1"/>
</dbReference>
<evidence type="ECO:0000313" key="15">
    <source>
        <dbReference type="Proteomes" id="UP000184038"/>
    </source>
</evidence>
<dbReference type="EMBL" id="FRCP01000010">
    <property type="protein sequence ID" value="SHM44917.1"/>
    <property type="molecule type" value="Genomic_DNA"/>
</dbReference>
<evidence type="ECO:0000256" key="13">
    <source>
        <dbReference type="SAM" id="Phobius"/>
    </source>
</evidence>
<proteinExistence type="inferred from homology"/>
<accession>A0A1M7IX73</accession>
<dbReference type="NCBIfam" id="TIGR00797">
    <property type="entry name" value="matE"/>
    <property type="match status" value="1"/>
</dbReference>
<dbReference type="Proteomes" id="UP000184038">
    <property type="component" value="Unassembled WGS sequence"/>
</dbReference>
<reference evidence="14 15" key="1">
    <citation type="submission" date="2016-11" db="EMBL/GenBank/DDBJ databases">
        <authorList>
            <person name="Jaros S."/>
            <person name="Januszkiewicz K."/>
            <person name="Wedrychowicz H."/>
        </authorList>
    </citation>
    <scope>NUCLEOTIDE SEQUENCE [LARGE SCALE GENOMIC DNA]</scope>
    <source>
        <strain evidence="14 15">DSM 15930</strain>
    </source>
</reference>
<dbReference type="PIRSF" id="PIRSF006603">
    <property type="entry name" value="DinF"/>
    <property type="match status" value="1"/>
</dbReference>
<dbReference type="RefSeq" id="WP_073286908.1">
    <property type="nucleotide sequence ID" value="NZ_FRCP01000010.1"/>
</dbReference>
<comment type="similarity">
    <text evidence="3">Belongs to the multi antimicrobial extrusion (MATE) (TC 2.A.66.1) family.</text>
</comment>
<feature type="transmembrane region" description="Helical" evidence="13">
    <location>
        <begin position="134"/>
        <end position="158"/>
    </location>
</feature>
<protein>
    <recommendedName>
        <fullName evidence="4">Probable multidrug resistance protein NorM</fullName>
    </recommendedName>
    <alternativeName>
        <fullName evidence="12">Multidrug-efflux transporter</fullName>
    </alternativeName>
</protein>
<dbReference type="InterPro" id="IPR002528">
    <property type="entry name" value="MATE_fam"/>
</dbReference>
<dbReference type="PANTHER" id="PTHR43298:SF2">
    <property type="entry name" value="FMN_FAD EXPORTER YEEO-RELATED"/>
    <property type="match status" value="1"/>
</dbReference>
<feature type="transmembrane region" description="Helical" evidence="13">
    <location>
        <begin position="165"/>
        <end position="186"/>
    </location>
</feature>
<keyword evidence="7" id="KW-1003">Cell membrane</keyword>
<dbReference type="OrthoDB" id="9776324at2"/>
<dbReference type="InterPro" id="IPR050222">
    <property type="entry name" value="MATE_MdtK"/>
</dbReference>
<evidence type="ECO:0000256" key="3">
    <source>
        <dbReference type="ARBA" id="ARBA00010199"/>
    </source>
</evidence>
<keyword evidence="6" id="KW-0050">Antiport</keyword>
<name>A0A1M7IX73_9FIRM</name>
<feature type="transmembrane region" description="Helical" evidence="13">
    <location>
        <begin position="192"/>
        <end position="213"/>
    </location>
</feature>
<evidence type="ECO:0000256" key="5">
    <source>
        <dbReference type="ARBA" id="ARBA00022448"/>
    </source>
</evidence>
<dbReference type="STRING" id="1120996.SAMN02746066_01986"/>
<sequence length="441" mass="46902">MTKDLTSGSPTRLILTYSVPLLIGNIFQQLYSMADTIIVGKCIGVEALAAVGATGGLSFLIIGFLIGLTSGFAVIAAQKFGAKDIEGLRQSVGTSIILCTVTTIVLTALSLLTAEPLLRLMNTPDDIMVDALKYINVIFIGTVCTVFYNMIACILRALGDSKTPLYFLIVSSVLNIVLDLVFILTFHMGVAGAAWATVISQGVAGGLCLFYTLKKYSILRLTKKDFTYNSALAWKHWQLGLPMALQFSVTAIGVLVLQGALNLFGSTKIAAYTAACKVEQLVTQPAGTFGVTMANYAGQNLGAGRIDRVKEGVKKCSMLTVMFAVAASAILLLFGKPLTGLFVDGKEAEVFASAQVYLTVIAVFLPILNMLFVYRNALQGVGHSFMPFMAGVFELVARTVCAFTLPAVIGFAGICLAGPIAWIAATIPLALAYHSVIKKLE</sequence>
<keyword evidence="5" id="KW-0813">Transport</keyword>
<dbReference type="GO" id="GO:0005886">
    <property type="term" value="C:plasma membrane"/>
    <property type="evidence" value="ECO:0007669"/>
    <property type="project" value="UniProtKB-SubCell"/>
</dbReference>
<dbReference type="Pfam" id="PF01554">
    <property type="entry name" value="MatE"/>
    <property type="match status" value="2"/>
</dbReference>
<evidence type="ECO:0000256" key="10">
    <source>
        <dbReference type="ARBA" id="ARBA00023065"/>
    </source>
</evidence>
<keyword evidence="15" id="KW-1185">Reference proteome</keyword>
<gene>
    <name evidence="14" type="ORF">SAMN02746066_01986</name>
</gene>
<keyword evidence="10" id="KW-0406">Ion transport</keyword>